<evidence type="ECO:0000256" key="1">
    <source>
        <dbReference type="SAM" id="MobiDB-lite"/>
    </source>
</evidence>
<accession>A0AAN6UC63</accession>
<proteinExistence type="predicted"/>
<comment type="caution">
    <text evidence="2">The sequence shown here is derived from an EMBL/GenBank/DDBJ whole genome shotgun (WGS) entry which is preliminary data.</text>
</comment>
<dbReference type="AlphaFoldDB" id="A0AAN6UC63"/>
<sequence length="174" mass="18636">MHMSSTCRMLTSTGRCRCISTMLPNLGGQCHGKVCTQQTAQPSRRGRPIIYAASNPRAPSPPSLLHSRSEHETRPFLLQGTLPRWTTAVSKQRETMRRRAAHVCNPTGEAPPQFTWAVFSGPSGNNMARISSHTLSPSVGACVRRSSKTAKIPCPSSACGLPSRGGVTPNGDAV</sequence>
<reference evidence="2" key="1">
    <citation type="journal article" date="2023" name="Mol. Phylogenet. Evol.">
        <title>Genome-scale phylogeny and comparative genomics of the fungal order Sordariales.</title>
        <authorList>
            <person name="Hensen N."/>
            <person name="Bonometti L."/>
            <person name="Westerberg I."/>
            <person name="Brannstrom I.O."/>
            <person name="Guillou S."/>
            <person name="Cros-Aarteil S."/>
            <person name="Calhoun S."/>
            <person name="Haridas S."/>
            <person name="Kuo A."/>
            <person name="Mondo S."/>
            <person name="Pangilinan J."/>
            <person name="Riley R."/>
            <person name="LaButti K."/>
            <person name="Andreopoulos B."/>
            <person name="Lipzen A."/>
            <person name="Chen C."/>
            <person name="Yan M."/>
            <person name="Daum C."/>
            <person name="Ng V."/>
            <person name="Clum A."/>
            <person name="Steindorff A."/>
            <person name="Ohm R.A."/>
            <person name="Martin F."/>
            <person name="Silar P."/>
            <person name="Natvig D.O."/>
            <person name="Lalanne C."/>
            <person name="Gautier V."/>
            <person name="Ament-Velasquez S.L."/>
            <person name="Kruys A."/>
            <person name="Hutchinson M.I."/>
            <person name="Powell A.J."/>
            <person name="Barry K."/>
            <person name="Miller A.N."/>
            <person name="Grigoriev I.V."/>
            <person name="Debuchy R."/>
            <person name="Gladieux P."/>
            <person name="Hiltunen Thoren M."/>
            <person name="Johannesson H."/>
        </authorList>
    </citation>
    <scope>NUCLEOTIDE SEQUENCE</scope>
    <source>
        <strain evidence="2">CBS 123565</strain>
    </source>
</reference>
<organism evidence="2 3">
    <name type="scientific">Trichocladium antarcticum</name>
    <dbReference type="NCBI Taxonomy" id="1450529"/>
    <lineage>
        <taxon>Eukaryota</taxon>
        <taxon>Fungi</taxon>
        <taxon>Dikarya</taxon>
        <taxon>Ascomycota</taxon>
        <taxon>Pezizomycotina</taxon>
        <taxon>Sordariomycetes</taxon>
        <taxon>Sordariomycetidae</taxon>
        <taxon>Sordariales</taxon>
        <taxon>Chaetomiaceae</taxon>
        <taxon>Trichocladium</taxon>
    </lineage>
</organism>
<evidence type="ECO:0000313" key="3">
    <source>
        <dbReference type="Proteomes" id="UP001304895"/>
    </source>
</evidence>
<evidence type="ECO:0000313" key="2">
    <source>
        <dbReference type="EMBL" id="KAK4130317.1"/>
    </source>
</evidence>
<reference evidence="2" key="2">
    <citation type="submission" date="2023-05" db="EMBL/GenBank/DDBJ databases">
        <authorList>
            <consortium name="Lawrence Berkeley National Laboratory"/>
            <person name="Steindorff A."/>
            <person name="Hensen N."/>
            <person name="Bonometti L."/>
            <person name="Westerberg I."/>
            <person name="Brannstrom I.O."/>
            <person name="Guillou S."/>
            <person name="Cros-Aarteil S."/>
            <person name="Calhoun S."/>
            <person name="Haridas S."/>
            <person name="Kuo A."/>
            <person name="Mondo S."/>
            <person name="Pangilinan J."/>
            <person name="Riley R."/>
            <person name="Labutti K."/>
            <person name="Andreopoulos B."/>
            <person name="Lipzen A."/>
            <person name="Chen C."/>
            <person name="Yanf M."/>
            <person name="Daum C."/>
            <person name="Ng V."/>
            <person name="Clum A."/>
            <person name="Ohm R."/>
            <person name="Martin F."/>
            <person name="Silar P."/>
            <person name="Natvig D."/>
            <person name="Lalanne C."/>
            <person name="Gautier V."/>
            <person name="Ament-Velasquez S.L."/>
            <person name="Kruys A."/>
            <person name="Hutchinson M.I."/>
            <person name="Powell A.J."/>
            <person name="Barry K."/>
            <person name="Miller A.N."/>
            <person name="Grigoriev I.V."/>
            <person name="Debuchy R."/>
            <person name="Gladieux P."/>
            <person name="Thoren M.H."/>
            <person name="Johannesson H."/>
        </authorList>
    </citation>
    <scope>NUCLEOTIDE SEQUENCE</scope>
    <source>
        <strain evidence="2">CBS 123565</strain>
    </source>
</reference>
<dbReference type="Proteomes" id="UP001304895">
    <property type="component" value="Unassembled WGS sequence"/>
</dbReference>
<keyword evidence="3" id="KW-1185">Reference proteome</keyword>
<gene>
    <name evidence="2" type="ORF">BT67DRAFT_226304</name>
</gene>
<feature type="region of interest" description="Disordered" evidence="1">
    <location>
        <begin position="52"/>
        <end position="73"/>
    </location>
</feature>
<name>A0AAN6UC63_9PEZI</name>
<dbReference type="EMBL" id="MU853438">
    <property type="protein sequence ID" value="KAK4130317.1"/>
    <property type="molecule type" value="Genomic_DNA"/>
</dbReference>
<protein>
    <submittedName>
        <fullName evidence="2">Uncharacterized protein</fullName>
    </submittedName>
</protein>